<sequence>MEAFFYGQLGAAMQRTRHNGSAAFAGDIGMMLPGNVQVQLVRGYFSVLFSAARKRLRIQ</sequence>
<comment type="caution">
    <text evidence="1">The sequence shown here is derived from an EMBL/GenBank/DDBJ whole genome shotgun (WGS) entry which is preliminary data.</text>
</comment>
<gene>
    <name evidence="1" type="ORF">ACIPEN_12550</name>
</gene>
<dbReference type="RefSeq" id="WP_402700831.1">
    <property type="nucleotide sequence ID" value="NZ_JBIUZV010000006.1"/>
</dbReference>
<keyword evidence="2" id="KW-1185">Reference proteome</keyword>
<reference evidence="1 2" key="1">
    <citation type="submission" date="2024-10" db="EMBL/GenBank/DDBJ databases">
        <title>The Natural Products Discovery Center: Release of the First 8490 Sequenced Strains for Exploring Actinobacteria Biosynthetic Diversity.</title>
        <authorList>
            <person name="Kalkreuter E."/>
            <person name="Kautsar S.A."/>
            <person name="Yang D."/>
            <person name="Bader C.D."/>
            <person name="Teijaro C.N."/>
            <person name="Fluegel L."/>
            <person name="Davis C.M."/>
            <person name="Simpson J.R."/>
            <person name="Lauterbach L."/>
            <person name="Steele A.D."/>
            <person name="Gui C."/>
            <person name="Meng S."/>
            <person name="Li G."/>
            <person name="Viehrig K."/>
            <person name="Ye F."/>
            <person name="Su P."/>
            <person name="Kiefer A.F."/>
            <person name="Nichols A."/>
            <person name="Cepeda A.J."/>
            <person name="Yan W."/>
            <person name="Fan B."/>
            <person name="Jiang Y."/>
            <person name="Adhikari A."/>
            <person name="Zheng C.-J."/>
            <person name="Schuster L."/>
            <person name="Cowan T.M."/>
            <person name="Smanski M.J."/>
            <person name="Chevrette M.G."/>
            <person name="De Carvalho L.P.S."/>
            <person name="Shen B."/>
        </authorList>
    </citation>
    <scope>NUCLEOTIDE SEQUENCE [LARGE SCALE GENOMIC DNA]</scope>
    <source>
        <strain evidence="1 2">NPDC087045</strain>
    </source>
</reference>
<organism evidence="1 2">
    <name type="scientific">Herbaspirillum chlorophenolicum</name>
    <dbReference type="NCBI Taxonomy" id="211589"/>
    <lineage>
        <taxon>Bacteria</taxon>
        <taxon>Pseudomonadati</taxon>
        <taxon>Pseudomonadota</taxon>
        <taxon>Betaproteobacteria</taxon>
        <taxon>Burkholderiales</taxon>
        <taxon>Oxalobacteraceae</taxon>
        <taxon>Herbaspirillum</taxon>
    </lineage>
</organism>
<protein>
    <submittedName>
        <fullName evidence="1">Uncharacterized protein</fullName>
    </submittedName>
</protein>
<evidence type="ECO:0000313" key="1">
    <source>
        <dbReference type="EMBL" id="MFJ3046651.1"/>
    </source>
</evidence>
<proteinExistence type="predicted"/>
<name>A0ABW8F035_9BURK</name>
<dbReference type="Proteomes" id="UP001617427">
    <property type="component" value="Unassembled WGS sequence"/>
</dbReference>
<evidence type="ECO:0000313" key="2">
    <source>
        <dbReference type="Proteomes" id="UP001617427"/>
    </source>
</evidence>
<dbReference type="EMBL" id="JBIUZV010000006">
    <property type="protein sequence ID" value="MFJ3046651.1"/>
    <property type="molecule type" value="Genomic_DNA"/>
</dbReference>
<accession>A0ABW8F035</accession>